<keyword evidence="1" id="KW-0966">Cell projection</keyword>
<proteinExistence type="predicted"/>
<dbReference type="Proteomes" id="UP000199441">
    <property type="component" value="Unassembled WGS sequence"/>
</dbReference>
<dbReference type="OrthoDB" id="9808944at2"/>
<gene>
    <name evidence="1" type="ORF">SAMN04488001_1538</name>
</gene>
<name>A0A1H2VJ18_9RHOB</name>
<keyword evidence="2" id="KW-1185">Reference proteome</keyword>
<organism evidence="1 2">
    <name type="scientific">Litoreibacter albidus</name>
    <dbReference type="NCBI Taxonomy" id="670155"/>
    <lineage>
        <taxon>Bacteria</taxon>
        <taxon>Pseudomonadati</taxon>
        <taxon>Pseudomonadota</taxon>
        <taxon>Alphaproteobacteria</taxon>
        <taxon>Rhodobacterales</taxon>
        <taxon>Roseobacteraceae</taxon>
        <taxon>Litoreibacter</taxon>
    </lineage>
</organism>
<dbReference type="GO" id="GO:0044781">
    <property type="term" value="P:bacterial-type flagellum organization"/>
    <property type="evidence" value="ECO:0007669"/>
    <property type="project" value="InterPro"/>
</dbReference>
<dbReference type="AlphaFoldDB" id="A0A1H2VJ18"/>
<sequence length="125" mass="13774">MNSTQQAISAYGKENTHLRTHRGIEAEVFAQVTRAITLASGDKKHGFPKLAAALHSNRRLWRALASDVSNAENALPADMRARVFYLSEFVNEQTGKVLRGDATVDALREVNMSIMRGLNMEATST</sequence>
<evidence type="ECO:0000313" key="2">
    <source>
        <dbReference type="Proteomes" id="UP000199441"/>
    </source>
</evidence>
<protein>
    <submittedName>
        <fullName evidence="1">Flagellar protein FlaF</fullName>
    </submittedName>
</protein>
<dbReference type="EMBL" id="FNOI01000002">
    <property type="protein sequence ID" value="SDW68238.1"/>
    <property type="molecule type" value="Genomic_DNA"/>
</dbReference>
<dbReference type="Pfam" id="PF07309">
    <property type="entry name" value="FlaF"/>
    <property type="match status" value="1"/>
</dbReference>
<keyword evidence="1" id="KW-0969">Cilium</keyword>
<dbReference type="RefSeq" id="WP_089946275.1">
    <property type="nucleotide sequence ID" value="NZ_FNOI01000002.1"/>
</dbReference>
<dbReference type="NCBIfam" id="NF009435">
    <property type="entry name" value="PRK12794.1"/>
    <property type="match status" value="1"/>
</dbReference>
<evidence type="ECO:0000313" key="1">
    <source>
        <dbReference type="EMBL" id="SDW68238.1"/>
    </source>
</evidence>
<accession>A0A1H2VJ18</accession>
<keyword evidence="1" id="KW-0282">Flagellum</keyword>
<dbReference type="STRING" id="670155.SAMN04488001_1538"/>
<reference evidence="2" key="1">
    <citation type="submission" date="2016-10" db="EMBL/GenBank/DDBJ databases">
        <authorList>
            <person name="Varghese N."/>
            <person name="Submissions S."/>
        </authorList>
    </citation>
    <scope>NUCLEOTIDE SEQUENCE [LARGE SCALE GENOMIC DNA]</scope>
    <source>
        <strain evidence="2">DSM 26922</strain>
    </source>
</reference>
<dbReference type="InterPro" id="IPR010845">
    <property type="entry name" value="FlaF"/>
</dbReference>